<dbReference type="GO" id="GO:0032993">
    <property type="term" value="C:protein-DNA complex"/>
    <property type="evidence" value="ECO:0007669"/>
    <property type="project" value="TreeGrafter"/>
</dbReference>
<dbReference type="GO" id="GO:0005829">
    <property type="term" value="C:cytosol"/>
    <property type="evidence" value="ECO:0007669"/>
    <property type="project" value="TreeGrafter"/>
</dbReference>
<evidence type="ECO:0000313" key="7">
    <source>
        <dbReference type="Proteomes" id="UP000697998"/>
    </source>
</evidence>
<dbReference type="InterPro" id="IPR011006">
    <property type="entry name" value="CheY-like_superfamily"/>
</dbReference>
<sequence length="229" mass="25773">MPISVVVVEDNPEIRRFVSDAVRKSGCMASETATARAGLEAVAAGDVHLVILDLGLPDMNGIDFIRELRLWSSLPILILSARTAEHDKIEALDAGADDYLTKPFGVGELLARVRVLLRRRSPTGEAVTTYRFGELEVDIARHTVRRAGEDIHLTQIEHRLLAVMLANAGKVLTHRHLMEEVWGPGHAEQEHYVRIYIRRLRQKLERNPTQPRHLLTETGIGYRFQPGVR</sequence>
<dbReference type="PANTHER" id="PTHR48111:SF50">
    <property type="entry name" value="KDP OPERON TRANSCRIPTIONAL REGULATORY PROTEIN KDPE"/>
    <property type="match status" value="1"/>
</dbReference>
<evidence type="ECO:0000259" key="4">
    <source>
        <dbReference type="PROSITE" id="PS50110"/>
    </source>
</evidence>
<evidence type="ECO:0000256" key="1">
    <source>
        <dbReference type="ARBA" id="ARBA00023125"/>
    </source>
</evidence>
<dbReference type="InterPro" id="IPR001789">
    <property type="entry name" value="Sig_transdc_resp-reg_receiver"/>
</dbReference>
<dbReference type="PROSITE" id="PS51755">
    <property type="entry name" value="OMPR_PHOB"/>
    <property type="match status" value="1"/>
</dbReference>
<dbReference type="AlphaFoldDB" id="A0A935Q091"/>
<dbReference type="Gene3D" id="1.10.10.10">
    <property type="entry name" value="Winged helix-like DNA-binding domain superfamily/Winged helix DNA-binding domain"/>
    <property type="match status" value="1"/>
</dbReference>
<accession>A0A935Q091</accession>
<proteinExistence type="predicted"/>
<protein>
    <submittedName>
        <fullName evidence="6">Response regulator</fullName>
    </submittedName>
</protein>
<dbReference type="EMBL" id="JADJMH010000012">
    <property type="protein sequence ID" value="MBK7675598.1"/>
    <property type="molecule type" value="Genomic_DNA"/>
</dbReference>
<reference evidence="6 7" key="1">
    <citation type="submission" date="2020-10" db="EMBL/GenBank/DDBJ databases">
        <title>Connecting structure to function with the recovery of over 1000 high-quality activated sludge metagenome-assembled genomes encoding full-length rRNA genes using long-read sequencing.</title>
        <authorList>
            <person name="Singleton C.M."/>
            <person name="Petriglieri F."/>
            <person name="Kristensen J.M."/>
            <person name="Kirkegaard R.H."/>
            <person name="Michaelsen T.Y."/>
            <person name="Andersen M.H."/>
            <person name="Karst S.M."/>
            <person name="Dueholm M.S."/>
            <person name="Nielsen P.H."/>
            <person name="Albertsen M."/>
        </authorList>
    </citation>
    <scope>NUCLEOTIDE SEQUENCE [LARGE SCALE GENOMIC DNA]</scope>
    <source>
        <strain evidence="6">EsbW_18-Q3-R4-48_BATAC.285</strain>
    </source>
</reference>
<dbReference type="GO" id="GO:0000156">
    <property type="term" value="F:phosphorelay response regulator activity"/>
    <property type="evidence" value="ECO:0007669"/>
    <property type="project" value="TreeGrafter"/>
</dbReference>
<dbReference type="SMART" id="SM00862">
    <property type="entry name" value="Trans_reg_C"/>
    <property type="match status" value="1"/>
</dbReference>
<evidence type="ECO:0000259" key="5">
    <source>
        <dbReference type="PROSITE" id="PS51755"/>
    </source>
</evidence>
<feature type="domain" description="OmpR/PhoB-type" evidence="5">
    <location>
        <begin position="127"/>
        <end position="226"/>
    </location>
</feature>
<dbReference type="GO" id="GO:0000976">
    <property type="term" value="F:transcription cis-regulatory region binding"/>
    <property type="evidence" value="ECO:0007669"/>
    <property type="project" value="TreeGrafter"/>
</dbReference>
<evidence type="ECO:0000313" key="6">
    <source>
        <dbReference type="EMBL" id="MBK7675598.1"/>
    </source>
</evidence>
<keyword evidence="2" id="KW-0597">Phosphoprotein</keyword>
<comment type="caution">
    <text evidence="6">The sequence shown here is derived from an EMBL/GenBank/DDBJ whole genome shotgun (WGS) entry which is preliminary data.</text>
</comment>
<organism evidence="6 7">
    <name type="scientific">Candidatus Accumulibacter proximus</name>
    <dbReference type="NCBI Taxonomy" id="2954385"/>
    <lineage>
        <taxon>Bacteria</taxon>
        <taxon>Pseudomonadati</taxon>
        <taxon>Pseudomonadota</taxon>
        <taxon>Betaproteobacteria</taxon>
        <taxon>Candidatus Accumulibacter</taxon>
    </lineage>
</organism>
<dbReference type="SUPFAM" id="SSF52172">
    <property type="entry name" value="CheY-like"/>
    <property type="match status" value="1"/>
</dbReference>
<dbReference type="InterPro" id="IPR039420">
    <property type="entry name" value="WalR-like"/>
</dbReference>
<dbReference type="CDD" id="cd00383">
    <property type="entry name" value="trans_reg_C"/>
    <property type="match status" value="1"/>
</dbReference>
<dbReference type="PANTHER" id="PTHR48111">
    <property type="entry name" value="REGULATOR OF RPOS"/>
    <property type="match status" value="1"/>
</dbReference>
<dbReference type="PROSITE" id="PS50110">
    <property type="entry name" value="RESPONSE_REGULATORY"/>
    <property type="match status" value="1"/>
</dbReference>
<keyword evidence="1 3" id="KW-0238">DNA-binding</keyword>
<dbReference type="Pfam" id="PF00072">
    <property type="entry name" value="Response_reg"/>
    <property type="match status" value="1"/>
</dbReference>
<name>A0A935Q091_9PROT</name>
<evidence type="ECO:0000256" key="3">
    <source>
        <dbReference type="PROSITE-ProRule" id="PRU01091"/>
    </source>
</evidence>
<dbReference type="Proteomes" id="UP000697998">
    <property type="component" value="Unassembled WGS sequence"/>
</dbReference>
<dbReference type="InterPro" id="IPR001867">
    <property type="entry name" value="OmpR/PhoB-type_DNA-bd"/>
</dbReference>
<dbReference type="GO" id="GO:0006355">
    <property type="term" value="P:regulation of DNA-templated transcription"/>
    <property type="evidence" value="ECO:0007669"/>
    <property type="project" value="InterPro"/>
</dbReference>
<evidence type="ECO:0000256" key="2">
    <source>
        <dbReference type="PROSITE-ProRule" id="PRU00169"/>
    </source>
</evidence>
<dbReference type="SMART" id="SM00448">
    <property type="entry name" value="REC"/>
    <property type="match status" value="1"/>
</dbReference>
<gene>
    <name evidence="6" type="ORF">IPJ27_13050</name>
</gene>
<feature type="DNA-binding region" description="OmpR/PhoB-type" evidence="3">
    <location>
        <begin position="127"/>
        <end position="226"/>
    </location>
</feature>
<dbReference type="Gene3D" id="3.40.50.2300">
    <property type="match status" value="1"/>
</dbReference>
<dbReference type="InterPro" id="IPR036388">
    <property type="entry name" value="WH-like_DNA-bd_sf"/>
</dbReference>
<feature type="domain" description="Response regulatory" evidence="4">
    <location>
        <begin position="4"/>
        <end position="117"/>
    </location>
</feature>
<dbReference type="Gene3D" id="6.10.250.690">
    <property type="match status" value="1"/>
</dbReference>
<dbReference type="Pfam" id="PF00486">
    <property type="entry name" value="Trans_reg_C"/>
    <property type="match status" value="1"/>
</dbReference>
<feature type="modified residue" description="4-aspartylphosphate" evidence="2">
    <location>
        <position position="53"/>
    </location>
</feature>